<sequence length="112" mass="12433">MKKFIIAMLTYFCATASQATTISQHNVEINRIYTGYKTGEDYFSIINEVVNPSGCQNTVGSHRLYSLNPDDNDMSSALTSLVAAKSLGVTIDLQLFKDSCYSGYVKVRRIAF</sequence>
<dbReference type="EMBL" id="BAABJZ010000006">
    <property type="protein sequence ID" value="GAA4875636.1"/>
    <property type="molecule type" value="Genomic_DNA"/>
</dbReference>
<feature type="signal peptide" evidence="1">
    <location>
        <begin position="1"/>
        <end position="19"/>
    </location>
</feature>
<name>A0ABP9EDK6_9GAMM</name>
<organism evidence="2 3">
    <name type="scientific">Ferrimonas pelagia</name>
    <dbReference type="NCBI Taxonomy" id="1177826"/>
    <lineage>
        <taxon>Bacteria</taxon>
        <taxon>Pseudomonadati</taxon>
        <taxon>Pseudomonadota</taxon>
        <taxon>Gammaproteobacteria</taxon>
        <taxon>Alteromonadales</taxon>
        <taxon>Ferrimonadaceae</taxon>
        <taxon>Ferrimonas</taxon>
    </lineage>
</organism>
<gene>
    <name evidence="2" type="ORF">GCM10023333_06160</name>
</gene>
<protein>
    <submittedName>
        <fullName evidence="2">Uncharacterized protein</fullName>
    </submittedName>
</protein>
<evidence type="ECO:0000256" key="1">
    <source>
        <dbReference type="SAM" id="SignalP"/>
    </source>
</evidence>
<evidence type="ECO:0000313" key="2">
    <source>
        <dbReference type="EMBL" id="GAA4875636.1"/>
    </source>
</evidence>
<keyword evidence="3" id="KW-1185">Reference proteome</keyword>
<keyword evidence="1" id="KW-0732">Signal</keyword>
<comment type="caution">
    <text evidence="2">The sequence shown here is derived from an EMBL/GenBank/DDBJ whole genome shotgun (WGS) entry which is preliminary data.</text>
</comment>
<accession>A0ABP9EDK6</accession>
<feature type="chain" id="PRO_5046257382" evidence="1">
    <location>
        <begin position="20"/>
        <end position="112"/>
    </location>
</feature>
<evidence type="ECO:0000313" key="3">
    <source>
        <dbReference type="Proteomes" id="UP001499988"/>
    </source>
</evidence>
<dbReference type="Proteomes" id="UP001499988">
    <property type="component" value="Unassembled WGS sequence"/>
</dbReference>
<proteinExistence type="predicted"/>
<reference evidence="3" key="1">
    <citation type="journal article" date="2019" name="Int. J. Syst. Evol. Microbiol.">
        <title>The Global Catalogue of Microorganisms (GCM) 10K type strain sequencing project: providing services to taxonomists for standard genome sequencing and annotation.</title>
        <authorList>
            <consortium name="The Broad Institute Genomics Platform"/>
            <consortium name="The Broad Institute Genome Sequencing Center for Infectious Disease"/>
            <person name="Wu L."/>
            <person name="Ma J."/>
        </authorList>
    </citation>
    <scope>NUCLEOTIDE SEQUENCE [LARGE SCALE GENOMIC DNA]</scope>
    <source>
        <strain evidence="3">JCM 18401</strain>
    </source>
</reference>